<feature type="domain" description="VWFA" evidence="2">
    <location>
        <begin position="220"/>
        <end position="389"/>
    </location>
</feature>
<dbReference type="PIRSF" id="PIRSF010256">
    <property type="entry name" value="CoxE_vWa"/>
    <property type="match status" value="1"/>
</dbReference>
<accession>A0ABV3XQX9</accession>
<dbReference type="PANTHER" id="PTHR39338">
    <property type="entry name" value="BLL5662 PROTEIN-RELATED"/>
    <property type="match status" value="1"/>
</dbReference>
<dbReference type="EMBL" id="JBEHHI010000001">
    <property type="protein sequence ID" value="MEX5726793.1"/>
    <property type="molecule type" value="Genomic_DNA"/>
</dbReference>
<dbReference type="Pfam" id="PF05762">
    <property type="entry name" value="VWA_CoxE"/>
    <property type="match status" value="1"/>
</dbReference>
<dbReference type="Proteomes" id="UP001560019">
    <property type="component" value="Unassembled WGS sequence"/>
</dbReference>
<name>A0ABV3XQX9_9RHOB</name>
<dbReference type="CDD" id="cd00198">
    <property type="entry name" value="vWFA"/>
    <property type="match status" value="1"/>
</dbReference>
<dbReference type="Gene3D" id="3.40.50.410">
    <property type="entry name" value="von Willebrand factor, type A domain"/>
    <property type="match status" value="1"/>
</dbReference>
<dbReference type="SUPFAM" id="SSF53300">
    <property type="entry name" value="vWA-like"/>
    <property type="match status" value="1"/>
</dbReference>
<organism evidence="3 4">
    <name type="scientific">Rhodovulum iodosum</name>
    <dbReference type="NCBI Taxonomy" id="68291"/>
    <lineage>
        <taxon>Bacteria</taxon>
        <taxon>Pseudomonadati</taxon>
        <taxon>Pseudomonadota</taxon>
        <taxon>Alphaproteobacteria</taxon>
        <taxon>Rhodobacterales</taxon>
        <taxon>Paracoccaceae</taxon>
        <taxon>Rhodovulum</taxon>
    </lineage>
</organism>
<reference evidence="3 4" key="1">
    <citation type="submission" date="2024-06" db="EMBL/GenBank/DDBJ databases">
        <title>Genome of Rhodovulum iodosum, a marine photoferrotroph.</title>
        <authorList>
            <person name="Bianchini G."/>
            <person name="Nikeleit V."/>
            <person name="Kappler A."/>
            <person name="Bryce C."/>
            <person name="Sanchez-Baracaldo P."/>
        </authorList>
    </citation>
    <scope>NUCLEOTIDE SEQUENCE [LARGE SCALE GENOMIC DNA]</scope>
    <source>
        <strain evidence="3 4">UT/N1</strain>
    </source>
</reference>
<dbReference type="SMART" id="SM00327">
    <property type="entry name" value="VWA"/>
    <property type="match status" value="1"/>
</dbReference>
<protein>
    <recommendedName>
        <fullName evidence="2">VWFA domain-containing protein</fullName>
    </recommendedName>
</protein>
<keyword evidence="4" id="KW-1185">Reference proteome</keyword>
<evidence type="ECO:0000256" key="1">
    <source>
        <dbReference type="SAM" id="MobiDB-lite"/>
    </source>
</evidence>
<gene>
    <name evidence="3" type="ORF">Ga0609869_000146</name>
</gene>
<dbReference type="RefSeq" id="WP_125404067.1">
    <property type="nucleotide sequence ID" value="NZ_JBEHHI010000001.1"/>
</dbReference>
<dbReference type="InterPro" id="IPR002035">
    <property type="entry name" value="VWF_A"/>
</dbReference>
<comment type="caution">
    <text evidence="3">The sequence shown here is derived from an EMBL/GenBank/DDBJ whole genome shotgun (WGS) entry which is preliminary data.</text>
</comment>
<evidence type="ECO:0000313" key="4">
    <source>
        <dbReference type="Proteomes" id="UP001560019"/>
    </source>
</evidence>
<proteinExistence type="predicted"/>
<dbReference type="InterPro" id="IPR011195">
    <property type="entry name" value="UCP010256"/>
</dbReference>
<dbReference type="PANTHER" id="PTHR39338:SF6">
    <property type="entry name" value="BLL5662 PROTEIN"/>
    <property type="match status" value="1"/>
</dbReference>
<evidence type="ECO:0000259" key="2">
    <source>
        <dbReference type="SMART" id="SM00327"/>
    </source>
</evidence>
<evidence type="ECO:0000313" key="3">
    <source>
        <dbReference type="EMBL" id="MEX5726793.1"/>
    </source>
</evidence>
<dbReference type="InterPro" id="IPR008912">
    <property type="entry name" value="Uncharacterised_CoxE"/>
</dbReference>
<dbReference type="InterPro" id="IPR036465">
    <property type="entry name" value="vWFA_dom_sf"/>
</dbReference>
<feature type="region of interest" description="Disordered" evidence="1">
    <location>
        <begin position="110"/>
        <end position="137"/>
    </location>
</feature>
<sequence length="394" mass="42609">MAGVTRFPARAAGPAERVAGFMAHLRMNGLRLGVQETATALEALATVDPTDAGEVRHALRAVCTGNADEAARFDDLFAAYWLNRGRERAQPAGGDSAPTRHQRTPFVTEALSASGQGKGTPDQPEGGEGAAEQQGEGRLVAARIAQLKRTDLREMVSPEDIAEAEATAERIARAIRDRRSRRWRADPHGRRLDLRRIARGAVATGGEPIRLYRRARPERPAHIVALLDVSGSMTVYARVFLAFLKGLVGADLKADAYLFHTRLVRITDALRDPDPLRAVNRLTLMAQGFGGGTKIGGALADFNRFYARARVGGRSVVIVLSDGYDTDPPDRLAAELARLKRRGCRIVWLNPLMGWQGYAPVARGMAAALPHLDHFAAAGTLDALAALEPELARL</sequence>